<reference evidence="2" key="2">
    <citation type="journal article" date="2021" name="Microbiome">
        <title>Successional dynamics and alternative stable states in a saline activated sludge microbial community over 9 years.</title>
        <authorList>
            <person name="Wang Y."/>
            <person name="Ye J."/>
            <person name="Ju F."/>
            <person name="Liu L."/>
            <person name="Boyd J.A."/>
            <person name="Deng Y."/>
            <person name="Parks D.H."/>
            <person name="Jiang X."/>
            <person name="Yin X."/>
            <person name="Woodcroft B.J."/>
            <person name="Tyson G.W."/>
            <person name="Hugenholtz P."/>
            <person name="Polz M.F."/>
            <person name="Zhang T."/>
        </authorList>
    </citation>
    <scope>NUCLEOTIDE SEQUENCE</scope>
    <source>
        <strain evidence="2">HKST-UBA02</strain>
    </source>
</reference>
<dbReference type="Proteomes" id="UP000739538">
    <property type="component" value="Unassembled WGS sequence"/>
</dbReference>
<dbReference type="InterPro" id="IPR036116">
    <property type="entry name" value="FN3_sf"/>
</dbReference>
<comment type="caution">
    <text evidence="2">The sequence shown here is derived from an EMBL/GenBank/DDBJ whole genome shotgun (WGS) entry which is preliminary data.</text>
</comment>
<evidence type="ECO:0000313" key="3">
    <source>
        <dbReference type="Proteomes" id="UP000739538"/>
    </source>
</evidence>
<dbReference type="PROSITE" id="PS50853">
    <property type="entry name" value="FN3"/>
    <property type="match status" value="1"/>
</dbReference>
<dbReference type="InterPro" id="IPR003961">
    <property type="entry name" value="FN3_dom"/>
</dbReference>
<dbReference type="Gene3D" id="2.60.40.10">
    <property type="entry name" value="Immunoglobulins"/>
    <property type="match status" value="1"/>
</dbReference>
<dbReference type="AlphaFoldDB" id="A0A956NGX9"/>
<name>A0A956NGX9_UNCEI</name>
<protein>
    <submittedName>
        <fullName evidence="2">Fibronectin type III domain-containing protein</fullName>
    </submittedName>
</protein>
<accession>A0A956NGX9</accession>
<reference evidence="2" key="1">
    <citation type="submission" date="2020-04" db="EMBL/GenBank/DDBJ databases">
        <authorList>
            <person name="Zhang T."/>
        </authorList>
    </citation>
    <scope>NUCLEOTIDE SEQUENCE</scope>
    <source>
        <strain evidence="2">HKST-UBA02</strain>
    </source>
</reference>
<evidence type="ECO:0000259" key="1">
    <source>
        <dbReference type="PROSITE" id="PS50853"/>
    </source>
</evidence>
<feature type="domain" description="Fibronectin type-III" evidence="1">
    <location>
        <begin position="40"/>
        <end position="148"/>
    </location>
</feature>
<organism evidence="2 3">
    <name type="scientific">Eiseniibacteriota bacterium</name>
    <dbReference type="NCBI Taxonomy" id="2212470"/>
    <lineage>
        <taxon>Bacteria</taxon>
        <taxon>Candidatus Eiseniibacteriota</taxon>
    </lineage>
</organism>
<gene>
    <name evidence="2" type="ORF">KDA27_25500</name>
</gene>
<sequence>MERNLRRLQVAALVSVGIWLFGCKDQGPASPENPGATTGPIEGLSAEILGPNSVRIQWIAPSDQDGGRVATYEMRYVKDPDSGLNDIAWADWIPVSQLPEPRDPGTTQFVTINGLEAEASYRFAISYQNRSGSWSSASPLTVNVVLDDVPTDLFFVASVDGREYRWELGNLSGYVGAAYYDEKLYIDCILYDDTVPAPHFDESIGFGLSNGYSGAGSYSVGEGTNFGQYCLDECDLLLRASNGYFRIDEYGQNDAAITGTFAFEFTMPDGGSISITDGRFRVMNPFRSPGVR</sequence>
<dbReference type="Pfam" id="PF00041">
    <property type="entry name" value="fn3"/>
    <property type="match status" value="1"/>
</dbReference>
<dbReference type="PROSITE" id="PS51257">
    <property type="entry name" value="PROKAR_LIPOPROTEIN"/>
    <property type="match status" value="1"/>
</dbReference>
<dbReference type="EMBL" id="JAGQHS010000278">
    <property type="protein sequence ID" value="MCA9759175.1"/>
    <property type="molecule type" value="Genomic_DNA"/>
</dbReference>
<dbReference type="InterPro" id="IPR013783">
    <property type="entry name" value="Ig-like_fold"/>
</dbReference>
<evidence type="ECO:0000313" key="2">
    <source>
        <dbReference type="EMBL" id="MCA9759175.1"/>
    </source>
</evidence>
<dbReference type="CDD" id="cd00063">
    <property type="entry name" value="FN3"/>
    <property type="match status" value="1"/>
</dbReference>
<dbReference type="SMART" id="SM00060">
    <property type="entry name" value="FN3"/>
    <property type="match status" value="1"/>
</dbReference>
<proteinExistence type="predicted"/>
<dbReference type="SUPFAM" id="SSF49265">
    <property type="entry name" value="Fibronectin type III"/>
    <property type="match status" value="1"/>
</dbReference>